<accession>X1PNL3</accession>
<name>X1PNL3_9ZZZZ</name>
<dbReference type="EMBL" id="BARV01038210">
    <property type="protein sequence ID" value="GAI57892.1"/>
    <property type="molecule type" value="Genomic_DNA"/>
</dbReference>
<sequence>MTFEIYEKGAHSTQLTSMEIRVRKVSISFGSEICKD</sequence>
<gene>
    <name evidence="1" type="ORF">S06H3_58928</name>
</gene>
<comment type="caution">
    <text evidence="1">The sequence shown here is derived from an EMBL/GenBank/DDBJ whole genome shotgun (WGS) entry which is preliminary data.</text>
</comment>
<proteinExistence type="predicted"/>
<protein>
    <submittedName>
        <fullName evidence="1">Uncharacterized protein</fullName>
    </submittedName>
</protein>
<feature type="non-terminal residue" evidence="1">
    <location>
        <position position="36"/>
    </location>
</feature>
<evidence type="ECO:0000313" key="1">
    <source>
        <dbReference type="EMBL" id="GAI57892.1"/>
    </source>
</evidence>
<reference evidence="1" key="1">
    <citation type="journal article" date="2014" name="Front. Microbiol.">
        <title>High frequency of phylogenetically diverse reductive dehalogenase-homologous genes in deep subseafloor sedimentary metagenomes.</title>
        <authorList>
            <person name="Kawai M."/>
            <person name="Futagami T."/>
            <person name="Toyoda A."/>
            <person name="Takaki Y."/>
            <person name="Nishi S."/>
            <person name="Hori S."/>
            <person name="Arai W."/>
            <person name="Tsubouchi T."/>
            <person name="Morono Y."/>
            <person name="Uchiyama I."/>
            <person name="Ito T."/>
            <person name="Fujiyama A."/>
            <person name="Inagaki F."/>
            <person name="Takami H."/>
        </authorList>
    </citation>
    <scope>NUCLEOTIDE SEQUENCE</scope>
    <source>
        <strain evidence="1">Expedition CK06-06</strain>
    </source>
</reference>
<organism evidence="1">
    <name type="scientific">marine sediment metagenome</name>
    <dbReference type="NCBI Taxonomy" id="412755"/>
    <lineage>
        <taxon>unclassified sequences</taxon>
        <taxon>metagenomes</taxon>
        <taxon>ecological metagenomes</taxon>
    </lineage>
</organism>
<dbReference type="AlphaFoldDB" id="X1PNL3"/>